<dbReference type="Proteomes" id="UP000002497">
    <property type="component" value="Unassembled WGS sequence"/>
</dbReference>
<reference evidence="2" key="2">
    <citation type="submission" date="2010-03" db="EMBL/GenBank/DDBJ databases">
        <title>The genome sequence of Coccidioides posadasii strain Silveira.</title>
        <authorList>
            <consortium name="The Broad Institute Genome Sequencing Center for Infectious Disease"/>
            <person name="Neafsey D."/>
            <person name="Orbach M."/>
            <person name="Henn M.R."/>
            <person name="Cole G.T."/>
            <person name="Galgiani J."/>
            <person name="Gardner M.J."/>
            <person name="Kirkland T.N."/>
            <person name="Taylor J.W."/>
            <person name="Young S.K."/>
            <person name="Zeng Q."/>
            <person name="Koehrsen M."/>
            <person name="Alvarado L."/>
            <person name="Berlin A."/>
            <person name="Borenstein D."/>
            <person name="Chapman S.B."/>
            <person name="Chen Z."/>
            <person name="Engels R."/>
            <person name="Freedman E."/>
            <person name="Gellesch M."/>
            <person name="Goldberg J."/>
            <person name="Griggs A."/>
            <person name="Gujja S."/>
            <person name="Heilman E."/>
            <person name="Heiman D."/>
            <person name="Howarth C."/>
            <person name="Jen D."/>
            <person name="Larson L."/>
            <person name="Mehta T."/>
            <person name="Neiman D."/>
            <person name="Park D."/>
            <person name="Pearson M."/>
            <person name="Richards J."/>
            <person name="Roberts A."/>
            <person name="Saif S."/>
            <person name="Shea T."/>
            <person name="Shenoy N."/>
            <person name="Sisk P."/>
            <person name="Stolte C."/>
            <person name="Sykes S."/>
            <person name="Walk T."/>
            <person name="White J."/>
            <person name="Yandava C."/>
            <person name="Haas B."/>
            <person name="Nusbaum C."/>
            <person name="Birren B."/>
        </authorList>
    </citation>
    <scope>NUCLEOTIDE SEQUENCE [LARGE SCALE GENOMIC DNA]</scope>
    <source>
        <strain evidence="2">RMSCC 757 / Silveira</strain>
    </source>
</reference>
<reference evidence="2" key="1">
    <citation type="journal article" date="2010" name="Genome Res.">
        <title>Population genomic sequencing of Coccidioides fungi reveals recent hybridization and transposon control.</title>
        <authorList>
            <person name="Neafsey D.E."/>
            <person name="Barker B.M."/>
            <person name="Sharpton T.J."/>
            <person name="Stajich J.E."/>
            <person name="Park D.J."/>
            <person name="Whiston E."/>
            <person name="Hung C.-Y."/>
            <person name="McMahan C."/>
            <person name="White J."/>
            <person name="Sykes S."/>
            <person name="Heiman D."/>
            <person name="Young S."/>
            <person name="Zeng Q."/>
            <person name="Abouelleil A."/>
            <person name="Aftuck L."/>
            <person name="Bessette D."/>
            <person name="Brown A."/>
            <person name="FitzGerald M."/>
            <person name="Lui A."/>
            <person name="Macdonald J.P."/>
            <person name="Priest M."/>
            <person name="Orbach M.J."/>
            <person name="Galgiani J.N."/>
            <person name="Kirkland T.N."/>
            <person name="Cole G.T."/>
            <person name="Birren B.W."/>
            <person name="Henn M.R."/>
            <person name="Taylor J.W."/>
            <person name="Rounsley S.D."/>
        </authorList>
    </citation>
    <scope>NUCLEOTIDE SEQUENCE [LARGE SCALE GENOMIC DNA]</scope>
    <source>
        <strain evidence="2">RMSCC 757 / Silveira</strain>
    </source>
</reference>
<dbReference type="eggNOG" id="ENOG502RNTJ">
    <property type="taxonomic scope" value="Eukaryota"/>
</dbReference>
<proteinExistence type="predicted"/>
<name>E9D4P2_COCPS</name>
<sequence length="264" mass="30584">MDTDKNYEFLMGIKSSFSLDESGSSSSAEDKAVRRQVALLISSYKTSDSRKFEADVKQFLDEGTLPPTINKQDVKSDSTGSGTAIPPGITLEKHLENLQHLIELNNVHPEPEDIAGEEIDFTNLMDFSELEKIPRKLEGFLKWRIAFQQKQANSMLKQYSEKYGYQPLFRKAIREYFTTRDLLGLSNPFWGYRRRRFNTHAQELCAQAINEFPWLNNAEKTVVVQASHCFPQDAEQFWRWITKNRLSYLSLIAMLQDPDHKFTE</sequence>
<keyword evidence="2" id="KW-1185">Reference proteome</keyword>
<organism evidence="2">
    <name type="scientific">Coccidioides posadasii (strain RMSCC 757 / Silveira)</name>
    <name type="common">Valley fever fungus</name>
    <dbReference type="NCBI Taxonomy" id="443226"/>
    <lineage>
        <taxon>Eukaryota</taxon>
        <taxon>Fungi</taxon>
        <taxon>Dikarya</taxon>
        <taxon>Ascomycota</taxon>
        <taxon>Pezizomycotina</taxon>
        <taxon>Eurotiomycetes</taxon>
        <taxon>Eurotiomycetidae</taxon>
        <taxon>Onygenales</taxon>
        <taxon>Onygenaceae</taxon>
        <taxon>Coccidioides</taxon>
    </lineage>
</organism>
<dbReference type="OMA" id="RRFNTHA"/>
<evidence type="ECO:0000313" key="1">
    <source>
        <dbReference type="EMBL" id="EFW18474.1"/>
    </source>
</evidence>
<dbReference type="VEuPathDB" id="FungiDB:CPSG_05160"/>
<accession>E9D4P2</accession>
<dbReference type="OrthoDB" id="4203813at2759"/>
<evidence type="ECO:0000313" key="2">
    <source>
        <dbReference type="Proteomes" id="UP000002497"/>
    </source>
</evidence>
<dbReference type="HOGENOM" id="CLU_1001034_0_0_1"/>
<dbReference type="STRING" id="443226.E9D4P2"/>
<dbReference type="AlphaFoldDB" id="E9D4P2"/>
<dbReference type="VEuPathDB" id="FungiDB:D8B26_005250"/>
<dbReference type="EMBL" id="GL636492">
    <property type="protein sequence ID" value="EFW18474.1"/>
    <property type="molecule type" value="Genomic_DNA"/>
</dbReference>
<protein>
    <submittedName>
        <fullName evidence="1">Uncharacterized protein</fullName>
    </submittedName>
</protein>
<gene>
    <name evidence="1" type="ORF">CPSG_05160</name>
</gene>